<dbReference type="Proteomes" id="UP000595095">
    <property type="component" value="Chromosome"/>
</dbReference>
<dbReference type="Gene3D" id="3.40.50.1860">
    <property type="match status" value="2"/>
</dbReference>
<dbReference type="SUPFAM" id="SSF53681">
    <property type="entry name" value="Aspartate/glutamate racemase"/>
    <property type="match status" value="2"/>
</dbReference>
<evidence type="ECO:0000256" key="1">
    <source>
        <dbReference type="ARBA" id="ARBA00007847"/>
    </source>
</evidence>
<organism evidence="3 4">
    <name type="scientific">Salinimonas marina</name>
    <dbReference type="NCBI Taxonomy" id="2785918"/>
    <lineage>
        <taxon>Bacteria</taxon>
        <taxon>Pseudomonadati</taxon>
        <taxon>Pseudomonadota</taxon>
        <taxon>Gammaproteobacteria</taxon>
        <taxon>Alteromonadales</taxon>
        <taxon>Alteromonadaceae</taxon>
        <taxon>Alteromonas/Salinimonas group</taxon>
        <taxon>Salinimonas</taxon>
    </lineage>
</organism>
<keyword evidence="4" id="KW-1185">Reference proteome</keyword>
<proteinExistence type="inferred from homology"/>
<dbReference type="PANTHER" id="PTHR21198">
    <property type="entry name" value="GLUTAMATE RACEMASE"/>
    <property type="match status" value="1"/>
</dbReference>
<dbReference type="EC" id="5.1.1.-" evidence="3"/>
<evidence type="ECO:0000313" key="3">
    <source>
        <dbReference type="EMBL" id="QPG05121.1"/>
    </source>
</evidence>
<dbReference type="EMBL" id="CP064795">
    <property type="protein sequence ID" value="QPG05121.1"/>
    <property type="molecule type" value="Genomic_DNA"/>
</dbReference>
<evidence type="ECO:0000256" key="2">
    <source>
        <dbReference type="ARBA" id="ARBA00023235"/>
    </source>
</evidence>
<dbReference type="AlphaFoldDB" id="A0A7S9HCC0"/>
<comment type="similarity">
    <text evidence="1">Belongs to the aspartate/glutamate racemases family.</text>
</comment>
<dbReference type="InterPro" id="IPR001920">
    <property type="entry name" value="Asp/Glu_race"/>
</dbReference>
<dbReference type="KEGG" id="smaa:IT774_13430"/>
<dbReference type="PANTHER" id="PTHR21198:SF7">
    <property type="entry name" value="ASPARTATE-GLUTAMATE RACEMASE FAMILY"/>
    <property type="match status" value="1"/>
</dbReference>
<dbReference type="NCBIfam" id="TIGR00035">
    <property type="entry name" value="asp_race"/>
    <property type="match status" value="1"/>
</dbReference>
<dbReference type="InterPro" id="IPR015942">
    <property type="entry name" value="Asp/Glu/hydantoin_racemase"/>
</dbReference>
<name>A0A7S9HCC0_9ALTE</name>
<reference evidence="3 4" key="1">
    <citation type="submission" date="2020-11" db="EMBL/GenBank/DDBJ databases">
        <title>Complete genome sequence for Salinimonas sp. strain G2-b.</title>
        <authorList>
            <person name="Park S.-J."/>
        </authorList>
    </citation>
    <scope>NUCLEOTIDE SEQUENCE [LARGE SCALE GENOMIC DNA]</scope>
    <source>
        <strain evidence="3 4">G2-b</strain>
    </source>
</reference>
<dbReference type="GO" id="GO:0047661">
    <property type="term" value="F:amino-acid racemase activity"/>
    <property type="evidence" value="ECO:0007669"/>
    <property type="project" value="InterPro"/>
</dbReference>
<accession>A0A7S9HCC0</accession>
<dbReference type="InterPro" id="IPR004380">
    <property type="entry name" value="Asp_race"/>
</dbReference>
<dbReference type="RefSeq" id="WP_195810212.1">
    <property type="nucleotide sequence ID" value="NZ_CP064795.1"/>
</dbReference>
<keyword evidence="2 3" id="KW-0413">Isomerase</keyword>
<sequence length="235" mass="26177">MQKTQQRVGIIGGMSWQSTALYYSLLNQQIHDRLGGLHSADIIVHSVDFHQISELQHNQQWDELSRMMIDSARLLENAGATAIAIATNTMHKVAPDVAAAISIPLLNIISATAQHCRADQLQHVGLLGTRFTMHDPFYRDGLQQHGLQVTTPDTAAQHTIHQIIYEELCQGTVTDAAQQQFLAIMKDMTEHGVQGFILGCTEIGLLINSHITRHTLVDTTQVHTRHIVRHLLGQH</sequence>
<gene>
    <name evidence="3" type="ORF">IT774_13430</name>
</gene>
<evidence type="ECO:0000313" key="4">
    <source>
        <dbReference type="Proteomes" id="UP000595095"/>
    </source>
</evidence>
<protein>
    <submittedName>
        <fullName evidence="3">Amino acid racemase</fullName>
        <ecNumber evidence="3">5.1.1.-</ecNumber>
    </submittedName>
</protein>
<dbReference type="Pfam" id="PF01177">
    <property type="entry name" value="Asp_Glu_race"/>
    <property type="match status" value="1"/>
</dbReference>